<dbReference type="GO" id="GO:0030574">
    <property type="term" value="P:collagen catabolic process"/>
    <property type="evidence" value="ECO:0007669"/>
    <property type="project" value="TreeGrafter"/>
</dbReference>
<reference evidence="10 11" key="1">
    <citation type="submission" date="2023-11" db="EMBL/GenBank/DDBJ databases">
        <authorList>
            <person name="Hedman E."/>
            <person name="Englund M."/>
            <person name="Stromberg M."/>
            <person name="Nyberg Akerstrom W."/>
            <person name="Nylinder S."/>
            <person name="Jareborg N."/>
            <person name="Kallberg Y."/>
            <person name="Kronander E."/>
        </authorList>
    </citation>
    <scope>NUCLEOTIDE SEQUENCE [LARGE SCALE GENOMIC DNA]</scope>
</reference>
<comment type="caution">
    <text evidence="10">The sequence shown here is derived from an EMBL/GenBank/DDBJ whole genome shotgun (WGS) entry which is preliminary data.</text>
</comment>
<dbReference type="GO" id="GO:0030198">
    <property type="term" value="P:extracellular matrix organization"/>
    <property type="evidence" value="ECO:0007669"/>
    <property type="project" value="TreeGrafter"/>
</dbReference>
<dbReference type="PANTHER" id="PTHR10201">
    <property type="entry name" value="MATRIX METALLOPROTEINASE"/>
    <property type="match status" value="1"/>
</dbReference>
<dbReference type="InterPro" id="IPR024079">
    <property type="entry name" value="MetalloPept_cat_dom_sf"/>
</dbReference>
<feature type="domain" description="Peptidase metallopeptidase" evidence="9">
    <location>
        <begin position="2"/>
        <end position="155"/>
    </location>
</feature>
<dbReference type="Proteomes" id="UP001314205">
    <property type="component" value="Unassembled WGS sequence"/>
</dbReference>
<organism evidence="10 11">
    <name type="scientific">Parnassius mnemosyne</name>
    <name type="common">clouded apollo</name>
    <dbReference type="NCBI Taxonomy" id="213953"/>
    <lineage>
        <taxon>Eukaryota</taxon>
        <taxon>Metazoa</taxon>
        <taxon>Ecdysozoa</taxon>
        <taxon>Arthropoda</taxon>
        <taxon>Hexapoda</taxon>
        <taxon>Insecta</taxon>
        <taxon>Pterygota</taxon>
        <taxon>Neoptera</taxon>
        <taxon>Endopterygota</taxon>
        <taxon>Lepidoptera</taxon>
        <taxon>Glossata</taxon>
        <taxon>Ditrysia</taxon>
        <taxon>Papilionoidea</taxon>
        <taxon>Papilionidae</taxon>
        <taxon>Parnassiinae</taxon>
        <taxon>Parnassini</taxon>
        <taxon>Parnassius</taxon>
        <taxon>Driopa</taxon>
    </lineage>
</organism>
<keyword evidence="3" id="KW-0645">Protease</keyword>
<keyword evidence="4" id="KW-0479">Metal-binding</keyword>
<evidence type="ECO:0000256" key="2">
    <source>
        <dbReference type="ARBA" id="ARBA00010370"/>
    </source>
</evidence>
<keyword evidence="5" id="KW-0732">Signal</keyword>
<dbReference type="SMART" id="SM00235">
    <property type="entry name" value="ZnMc"/>
    <property type="match status" value="1"/>
</dbReference>
<evidence type="ECO:0000256" key="6">
    <source>
        <dbReference type="ARBA" id="ARBA00022801"/>
    </source>
</evidence>
<keyword evidence="7" id="KW-0862">Zinc</keyword>
<dbReference type="Pfam" id="PF00413">
    <property type="entry name" value="Peptidase_M10"/>
    <property type="match status" value="1"/>
</dbReference>
<dbReference type="PANTHER" id="PTHR10201:SF291">
    <property type="entry name" value="MATRIX METALLOPROTEINASE 1, ISOFORM C-RELATED"/>
    <property type="match status" value="1"/>
</dbReference>
<sequence length="235" mass="26571">MGASKHNVGFVARTYLQITVSRRHTGRVVKGGRRVESSGVASVDYHGSFADRRARYKNFNSMRSVIAHAFCPEMGGAIHFDDTEVWSAKMQSNRQPELETTNLYVTALHEFGHSLGLSHDYNRWSIMYPYYRDIEFLPANWKHWARQDVELLYKAIAPPTNPNRVKAALTFCHHSPPPTIQTTHEPELSISIFDIISLTPTKRDQRMATVAAATTTNKDGLCADYDSVVGRLMDN</sequence>
<dbReference type="AlphaFoldDB" id="A0AAV1KBX1"/>
<dbReference type="EMBL" id="CAVLGL010000008">
    <property type="protein sequence ID" value="CAK1579820.1"/>
    <property type="molecule type" value="Genomic_DNA"/>
</dbReference>
<keyword evidence="6" id="KW-0378">Hydrolase</keyword>
<keyword evidence="8" id="KW-0482">Metalloprotease</keyword>
<proteinExistence type="inferred from homology"/>
<comment type="similarity">
    <text evidence="2">Belongs to the peptidase M10A family.</text>
</comment>
<dbReference type="InterPro" id="IPR006026">
    <property type="entry name" value="Peptidase_Metallo"/>
</dbReference>
<evidence type="ECO:0000256" key="4">
    <source>
        <dbReference type="ARBA" id="ARBA00022723"/>
    </source>
</evidence>
<keyword evidence="11" id="KW-1185">Reference proteome</keyword>
<dbReference type="GO" id="GO:0004222">
    <property type="term" value="F:metalloendopeptidase activity"/>
    <property type="evidence" value="ECO:0007669"/>
    <property type="project" value="InterPro"/>
</dbReference>
<dbReference type="GO" id="GO:0006508">
    <property type="term" value="P:proteolysis"/>
    <property type="evidence" value="ECO:0007669"/>
    <property type="project" value="UniProtKB-KW"/>
</dbReference>
<dbReference type="GO" id="GO:0008270">
    <property type="term" value="F:zinc ion binding"/>
    <property type="evidence" value="ECO:0007669"/>
    <property type="project" value="InterPro"/>
</dbReference>
<evidence type="ECO:0000256" key="7">
    <source>
        <dbReference type="ARBA" id="ARBA00022833"/>
    </source>
</evidence>
<dbReference type="InterPro" id="IPR001818">
    <property type="entry name" value="Pept_M10_metallopeptidase"/>
</dbReference>
<evidence type="ECO:0000313" key="10">
    <source>
        <dbReference type="EMBL" id="CAK1579820.1"/>
    </source>
</evidence>
<protein>
    <recommendedName>
        <fullName evidence="9">Peptidase metallopeptidase domain-containing protein</fullName>
    </recommendedName>
</protein>
<dbReference type="SUPFAM" id="SSF55486">
    <property type="entry name" value="Metalloproteases ('zincins'), catalytic domain"/>
    <property type="match status" value="1"/>
</dbReference>
<evidence type="ECO:0000256" key="5">
    <source>
        <dbReference type="ARBA" id="ARBA00022729"/>
    </source>
</evidence>
<accession>A0AAV1KBX1</accession>
<name>A0AAV1KBX1_9NEOP</name>
<evidence type="ECO:0000256" key="1">
    <source>
        <dbReference type="ARBA" id="ARBA00001947"/>
    </source>
</evidence>
<dbReference type="GO" id="GO:0031012">
    <property type="term" value="C:extracellular matrix"/>
    <property type="evidence" value="ECO:0007669"/>
    <property type="project" value="InterPro"/>
</dbReference>
<evidence type="ECO:0000256" key="8">
    <source>
        <dbReference type="ARBA" id="ARBA00023049"/>
    </source>
</evidence>
<gene>
    <name evidence="10" type="ORF">PARMNEM_LOCUS1707</name>
</gene>
<dbReference type="Gene3D" id="3.40.390.10">
    <property type="entry name" value="Collagenase (Catalytic Domain)"/>
    <property type="match status" value="1"/>
</dbReference>
<evidence type="ECO:0000313" key="11">
    <source>
        <dbReference type="Proteomes" id="UP001314205"/>
    </source>
</evidence>
<evidence type="ECO:0000259" key="9">
    <source>
        <dbReference type="SMART" id="SM00235"/>
    </source>
</evidence>
<evidence type="ECO:0000256" key="3">
    <source>
        <dbReference type="ARBA" id="ARBA00022670"/>
    </source>
</evidence>
<comment type="cofactor">
    <cofactor evidence="1">
        <name>Zn(2+)</name>
        <dbReference type="ChEBI" id="CHEBI:29105"/>
    </cofactor>
</comment>